<keyword evidence="4" id="KW-1185">Reference proteome</keyword>
<dbReference type="Proteomes" id="UP000265520">
    <property type="component" value="Unassembled WGS sequence"/>
</dbReference>
<evidence type="ECO:0000313" key="3">
    <source>
        <dbReference type="EMBL" id="MCI42061.1"/>
    </source>
</evidence>
<reference evidence="3 4" key="1">
    <citation type="journal article" date="2018" name="Front. Plant Sci.">
        <title>Red Clover (Trifolium pratense) and Zigzag Clover (T. medium) - A Picture of Genomic Similarities and Differences.</title>
        <authorList>
            <person name="Dluhosova J."/>
            <person name="Istvanek J."/>
            <person name="Nedelnik J."/>
            <person name="Repkova J."/>
        </authorList>
    </citation>
    <scope>NUCLEOTIDE SEQUENCE [LARGE SCALE GENOMIC DNA]</scope>
    <source>
        <strain evidence="4">cv. 10/8</strain>
        <tissue evidence="3">Leaf</tissue>
    </source>
</reference>
<accession>A0A392RZL0</accession>
<evidence type="ECO:0000256" key="1">
    <source>
        <dbReference type="SAM" id="SignalP"/>
    </source>
</evidence>
<feature type="chain" id="PRO_5017196516" description="RNase H type-1 domain-containing protein" evidence="1">
    <location>
        <begin position="21"/>
        <end position="78"/>
    </location>
</feature>
<feature type="signal peptide" evidence="1">
    <location>
        <begin position="1"/>
        <end position="20"/>
    </location>
</feature>
<proteinExistence type="predicted"/>
<dbReference type="InterPro" id="IPR052929">
    <property type="entry name" value="RNase_H-like_EbsB-rel"/>
</dbReference>
<organism evidence="3 4">
    <name type="scientific">Trifolium medium</name>
    <dbReference type="NCBI Taxonomy" id="97028"/>
    <lineage>
        <taxon>Eukaryota</taxon>
        <taxon>Viridiplantae</taxon>
        <taxon>Streptophyta</taxon>
        <taxon>Embryophyta</taxon>
        <taxon>Tracheophyta</taxon>
        <taxon>Spermatophyta</taxon>
        <taxon>Magnoliopsida</taxon>
        <taxon>eudicotyledons</taxon>
        <taxon>Gunneridae</taxon>
        <taxon>Pentapetalae</taxon>
        <taxon>rosids</taxon>
        <taxon>fabids</taxon>
        <taxon>Fabales</taxon>
        <taxon>Fabaceae</taxon>
        <taxon>Papilionoideae</taxon>
        <taxon>50 kb inversion clade</taxon>
        <taxon>NPAAA clade</taxon>
        <taxon>Hologalegina</taxon>
        <taxon>IRL clade</taxon>
        <taxon>Trifolieae</taxon>
        <taxon>Trifolium</taxon>
    </lineage>
</organism>
<feature type="non-terminal residue" evidence="3">
    <location>
        <position position="78"/>
    </location>
</feature>
<dbReference type="AlphaFoldDB" id="A0A392RZL0"/>
<comment type="caution">
    <text evidence="3">The sequence shown here is derived from an EMBL/GenBank/DDBJ whole genome shotgun (WGS) entry which is preliminary data.</text>
</comment>
<feature type="domain" description="RNase H type-1" evidence="2">
    <location>
        <begin position="6"/>
        <end position="72"/>
    </location>
</feature>
<keyword evidence="1" id="KW-0732">Signal</keyword>
<name>A0A392RZL0_9FABA</name>
<dbReference type="InterPro" id="IPR002156">
    <property type="entry name" value="RNaseH_domain"/>
</dbReference>
<sequence length="78" mass="8666">MNGRWGLGAIFHDEMGLILAAATWETAGDSNPLHAEAQALYNTMRLAAECCFTSVIFESGNRLLVQAVKTEELRFRSY</sequence>
<dbReference type="GO" id="GO:0003676">
    <property type="term" value="F:nucleic acid binding"/>
    <property type="evidence" value="ECO:0007669"/>
    <property type="project" value="InterPro"/>
</dbReference>
<dbReference type="PANTHER" id="PTHR47074">
    <property type="entry name" value="BNAC02G40300D PROTEIN"/>
    <property type="match status" value="1"/>
</dbReference>
<dbReference type="Pfam" id="PF13456">
    <property type="entry name" value="RVT_3"/>
    <property type="match status" value="1"/>
</dbReference>
<evidence type="ECO:0000259" key="2">
    <source>
        <dbReference type="Pfam" id="PF13456"/>
    </source>
</evidence>
<dbReference type="EMBL" id="LXQA010299724">
    <property type="protein sequence ID" value="MCI42061.1"/>
    <property type="molecule type" value="Genomic_DNA"/>
</dbReference>
<dbReference type="PANTHER" id="PTHR47074:SF11">
    <property type="entry name" value="REVERSE TRANSCRIPTASE-LIKE PROTEIN"/>
    <property type="match status" value="1"/>
</dbReference>
<evidence type="ECO:0000313" key="4">
    <source>
        <dbReference type="Proteomes" id="UP000265520"/>
    </source>
</evidence>
<protein>
    <recommendedName>
        <fullName evidence="2">RNase H type-1 domain-containing protein</fullName>
    </recommendedName>
</protein>
<dbReference type="GO" id="GO:0004523">
    <property type="term" value="F:RNA-DNA hybrid ribonuclease activity"/>
    <property type="evidence" value="ECO:0007669"/>
    <property type="project" value="InterPro"/>
</dbReference>